<sequence length="191" mass="19385">MFSSFIKKLSGSKDNLPSASSASPSGAGTGRSDAQDTLASLGLDPSLLADPEDDDIDPSVDHDPSLAADLDAVQKGTLQSAAKSKPKPKPSKPQGAAAATAKKPDAAGVGAEAELDLDAIHRDLLSGEGDLGSDDEVEIHDHEMADLEAQLSELTGLSPDELELAALEAELNADTASADTAGVKQPKSTSS</sequence>
<dbReference type="OrthoDB" id="10647520at2759"/>
<organism evidence="2 3">
    <name type="scientific">Catenaria anguillulae PL171</name>
    <dbReference type="NCBI Taxonomy" id="765915"/>
    <lineage>
        <taxon>Eukaryota</taxon>
        <taxon>Fungi</taxon>
        <taxon>Fungi incertae sedis</taxon>
        <taxon>Blastocladiomycota</taxon>
        <taxon>Blastocladiomycetes</taxon>
        <taxon>Blastocladiales</taxon>
        <taxon>Catenariaceae</taxon>
        <taxon>Catenaria</taxon>
    </lineage>
</organism>
<keyword evidence="3" id="KW-1185">Reference proteome</keyword>
<feature type="compositionally biased region" description="Low complexity" evidence="1">
    <location>
        <begin position="92"/>
        <end position="101"/>
    </location>
</feature>
<dbReference type="Proteomes" id="UP000193411">
    <property type="component" value="Unassembled WGS sequence"/>
</dbReference>
<gene>
    <name evidence="2" type="ORF">BCR44DRAFT_60779</name>
</gene>
<feature type="compositionally biased region" description="Low complexity" evidence="1">
    <location>
        <begin position="17"/>
        <end position="26"/>
    </location>
</feature>
<evidence type="ECO:0000256" key="1">
    <source>
        <dbReference type="SAM" id="MobiDB-lite"/>
    </source>
</evidence>
<evidence type="ECO:0000313" key="2">
    <source>
        <dbReference type="EMBL" id="ORZ32900.1"/>
    </source>
</evidence>
<proteinExistence type="predicted"/>
<accession>A0A1Y2HE88</accession>
<protein>
    <submittedName>
        <fullName evidence="2">Uncharacterized protein</fullName>
    </submittedName>
</protein>
<name>A0A1Y2HE88_9FUNG</name>
<comment type="caution">
    <text evidence="2">The sequence shown here is derived from an EMBL/GenBank/DDBJ whole genome shotgun (WGS) entry which is preliminary data.</text>
</comment>
<evidence type="ECO:0000313" key="3">
    <source>
        <dbReference type="Proteomes" id="UP000193411"/>
    </source>
</evidence>
<reference evidence="2 3" key="1">
    <citation type="submission" date="2016-07" db="EMBL/GenBank/DDBJ databases">
        <title>Pervasive Adenine N6-methylation of Active Genes in Fungi.</title>
        <authorList>
            <consortium name="DOE Joint Genome Institute"/>
            <person name="Mondo S.J."/>
            <person name="Dannebaum R.O."/>
            <person name="Kuo R.C."/>
            <person name="Labutti K."/>
            <person name="Haridas S."/>
            <person name="Kuo A."/>
            <person name="Salamov A."/>
            <person name="Ahrendt S.R."/>
            <person name="Lipzen A."/>
            <person name="Sullivan W."/>
            <person name="Andreopoulos W.B."/>
            <person name="Clum A."/>
            <person name="Lindquist E."/>
            <person name="Daum C."/>
            <person name="Ramamoorthy G.K."/>
            <person name="Gryganskyi A."/>
            <person name="Culley D."/>
            <person name="Magnuson J.K."/>
            <person name="James T.Y."/>
            <person name="O'Malley M.A."/>
            <person name="Stajich J.E."/>
            <person name="Spatafora J.W."/>
            <person name="Visel A."/>
            <person name="Grigoriev I.V."/>
        </authorList>
    </citation>
    <scope>NUCLEOTIDE SEQUENCE [LARGE SCALE GENOMIC DNA]</scope>
    <source>
        <strain evidence="2 3">PL171</strain>
    </source>
</reference>
<dbReference type="AlphaFoldDB" id="A0A1Y2HE88"/>
<dbReference type="EMBL" id="MCFL01000040">
    <property type="protein sequence ID" value="ORZ32900.1"/>
    <property type="molecule type" value="Genomic_DNA"/>
</dbReference>
<feature type="region of interest" description="Disordered" evidence="1">
    <location>
        <begin position="1"/>
        <end position="110"/>
    </location>
</feature>